<evidence type="ECO:0000313" key="3">
    <source>
        <dbReference type="EMBL" id="KAG1545803.1"/>
    </source>
</evidence>
<sequence>MLHKDPTNHSPSPTGDQNNHPKADLSTSTTPASIWQTFRAYSKLTKRQVITSFEDKEAKAISRQKRNERLWIQSTEKNSAVFDLQSTTVTIDTFLAALSVQYTEAIGGVDTQQGSSMHSWRYYCNENDEDIYKILDGTTDFEIDFSNLTEIHNIDSTTLSAESSVYRVSLDKLPILRPSELSPLLQEVFSQYGKVLHVGLYLDPKTKLFFEKGYIMLDVADNDANVYRSLTHEISLGHHRVILATWRGMEKHCFYCHKPGHTKSGCQRLQRQKIKSCYACKSLEHLVKDCPKIGSPIVGGKRARTESHVSPITIAQSVLASQPNDSNGLITEEIDLTTSASKYATINHVVSNAGGSTSTNPHPEQTVDNYSDIEIDDRNDSDYVPPEESEGSSDDSQDEEETDKMLIDSQEVEDLQNEENNQMNFAQYPREDAVVVLSSPGNRGNISEPLL</sequence>
<feature type="compositionally biased region" description="Polar residues" evidence="1">
    <location>
        <begin position="8"/>
        <end position="29"/>
    </location>
</feature>
<evidence type="ECO:0000313" key="4">
    <source>
        <dbReference type="Proteomes" id="UP000717996"/>
    </source>
</evidence>
<feature type="compositionally biased region" description="Polar residues" evidence="1">
    <location>
        <begin position="352"/>
        <end position="369"/>
    </location>
</feature>
<feature type="domain" description="CCHC-type" evidence="2">
    <location>
        <begin position="276"/>
        <end position="292"/>
    </location>
</feature>
<proteinExistence type="predicted"/>
<feature type="domain" description="CCHC-type" evidence="2">
    <location>
        <begin position="252"/>
        <end position="268"/>
    </location>
</feature>
<gene>
    <name evidence="3" type="ORF">G6F51_005252</name>
</gene>
<dbReference type="AlphaFoldDB" id="A0A9P6YDP5"/>
<comment type="caution">
    <text evidence="3">The sequence shown here is derived from an EMBL/GenBank/DDBJ whole genome shotgun (WGS) entry which is preliminary data.</text>
</comment>
<name>A0A9P6YDP5_RHIOR</name>
<reference evidence="3" key="1">
    <citation type="journal article" date="2020" name="Microb. Genom.">
        <title>Genetic diversity of clinical and environmental Mucorales isolates obtained from an investigation of mucormycosis cases among solid organ transplant recipients.</title>
        <authorList>
            <person name="Nguyen M.H."/>
            <person name="Kaul D."/>
            <person name="Muto C."/>
            <person name="Cheng S.J."/>
            <person name="Richter R.A."/>
            <person name="Bruno V.M."/>
            <person name="Liu G."/>
            <person name="Beyhan S."/>
            <person name="Sundermann A.J."/>
            <person name="Mounaud S."/>
            <person name="Pasculle A.W."/>
            <person name="Nierman W.C."/>
            <person name="Driscoll E."/>
            <person name="Cumbie R."/>
            <person name="Clancy C.J."/>
            <person name="Dupont C.L."/>
        </authorList>
    </citation>
    <scope>NUCLEOTIDE SEQUENCE</scope>
    <source>
        <strain evidence="3">GL16</strain>
    </source>
</reference>
<dbReference type="InterPro" id="IPR036875">
    <property type="entry name" value="Znf_CCHC_sf"/>
</dbReference>
<evidence type="ECO:0000259" key="2">
    <source>
        <dbReference type="SMART" id="SM00343"/>
    </source>
</evidence>
<dbReference type="EMBL" id="JAANIT010000631">
    <property type="protein sequence ID" value="KAG1545803.1"/>
    <property type="molecule type" value="Genomic_DNA"/>
</dbReference>
<protein>
    <recommendedName>
        <fullName evidence="2">CCHC-type domain-containing protein</fullName>
    </recommendedName>
</protein>
<dbReference type="SUPFAM" id="SSF57756">
    <property type="entry name" value="Retrovirus zinc finger-like domains"/>
    <property type="match status" value="1"/>
</dbReference>
<evidence type="ECO:0000256" key="1">
    <source>
        <dbReference type="SAM" id="MobiDB-lite"/>
    </source>
</evidence>
<organism evidence="3 4">
    <name type="scientific">Rhizopus oryzae</name>
    <name type="common">Mucormycosis agent</name>
    <name type="synonym">Rhizopus arrhizus var. delemar</name>
    <dbReference type="NCBI Taxonomy" id="64495"/>
    <lineage>
        <taxon>Eukaryota</taxon>
        <taxon>Fungi</taxon>
        <taxon>Fungi incertae sedis</taxon>
        <taxon>Mucoromycota</taxon>
        <taxon>Mucoromycotina</taxon>
        <taxon>Mucoromycetes</taxon>
        <taxon>Mucorales</taxon>
        <taxon>Mucorineae</taxon>
        <taxon>Rhizopodaceae</taxon>
        <taxon>Rhizopus</taxon>
    </lineage>
</organism>
<dbReference type="Proteomes" id="UP000717996">
    <property type="component" value="Unassembled WGS sequence"/>
</dbReference>
<accession>A0A9P6YDP5</accession>
<feature type="region of interest" description="Disordered" evidence="1">
    <location>
        <begin position="1"/>
        <end position="29"/>
    </location>
</feature>
<dbReference type="SMART" id="SM00343">
    <property type="entry name" value="ZnF_C2HC"/>
    <property type="match status" value="2"/>
</dbReference>
<dbReference type="OrthoDB" id="2287167at2759"/>
<feature type="compositionally biased region" description="Acidic residues" evidence="1">
    <location>
        <begin position="382"/>
        <end position="402"/>
    </location>
</feature>
<dbReference type="GO" id="GO:0008270">
    <property type="term" value="F:zinc ion binding"/>
    <property type="evidence" value="ECO:0007669"/>
    <property type="project" value="InterPro"/>
</dbReference>
<feature type="region of interest" description="Disordered" evidence="1">
    <location>
        <begin position="352"/>
        <end position="427"/>
    </location>
</feature>
<dbReference type="GO" id="GO:0003676">
    <property type="term" value="F:nucleic acid binding"/>
    <property type="evidence" value="ECO:0007669"/>
    <property type="project" value="InterPro"/>
</dbReference>
<dbReference type="InterPro" id="IPR001878">
    <property type="entry name" value="Znf_CCHC"/>
</dbReference>
<dbReference type="Gene3D" id="4.10.60.10">
    <property type="entry name" value="Zinc finger, CCHC-type"/>
    <property type="match status" value="1"/>
</dbReference>